<evidence type="ECO:0000256" key="1">
    <source>
        <dbReference type="SAM" id="Phobius"/>
    </source>
</evidence>
<keyword evidence="1" id="KW-0812">Transmembrane</keyword>
<name>A0A381ZDR9_9ZZZZ</name>
<dbReference type="EMBL" id="UINC01020927">
    <property type="protein sequence ID" value="SVA87406.1"/>
    <property type="molecule type" value="Genomic_DNA"/>
</dbReference>
<feature type="transmembrane region" description="Helical" evidence="1">
    <location>
        <begin position="6"/>
        <end position="24"/>
    </location>
</feature>
<dbReference type="Gene3D" id="3.40.30.10">
    <property type="entry name" value="Glutaredoxin"/>
    <property type="match status" value="1"/>
</dbReference>
<proteinExistence type="predicted"/>
<gene>
    <name evidence="2" type="ORF">METZ01_LOCUS140260</name>
</gene>
<keyword evidence="1" id="KW-1133">Transmembrane helix</keyword>
<reference evidence="2" key="1">
    <citation type="submission" date="2018-05" db="EMBL/GenBank/DDBJ databases">
        <authorList>
            <person name="Lanie J.A."/>
            <person name="Ng W.-L."/>
            <person name="Kazmierczak K.M."/>
            <person name="Andrzejewski T.M."/>
            <person name="Davidsen T.M."/>
            <person name="Wayne K.J."/>
            <person name="Tettelin H."/>
            <person name="Glass J.I."/>
            <person name="Rusch D."/>
            <person name="Podicherti R."/>
            <person name="Tsui H.-C.T."/>
            <person name="Winkler M.E."/>
        </authorList>
    </citation>
    <scope>NUCLEOTIDE SEQUENCE</scope>
</reference>
<evidence type="ECO:0000313" key="2">
    <source>
        <dbReference type="EMBL" id="SVA87406.1"/>
    </source>
</evidence>
<dbReference type="SUPFAM" id="SSF52833">
    <property type="entry name" value="Thioredoxin-like"/>
    <property type="match status" value="1"/>
</dbReference>
<sequence length="65" mass="6739">VHARRVVIASASIVVLGGFLLVGCGSEPAAGRVTPDLELTTVDGEPVALSDYLGRPVAVTFMHSY</sequence>
<evidence type="ECO:0008006" key="3">
    <source>
        <dbReference type="Google" id="ProtNLM"/>
    </source>
</evidence>
<organism evidence="2">
    <name type="scientific">marine metagenome</name>
    <dbReference type="NCBI Taxonomy" id="408172"/>
    <lineage>
        <taxon>unclassified sequences</taxon>
        <taxon>metagenomes</taxon>
        <taxon>ecological metagenomes</taxon>
    </lineage>
</organism>
<keyword evidence="1" id="KW-0472">Membrane</keyword>
<feature type="non-terminal residue" evidence="2">
    <location>
        <position position="1"/>
    </location>
</feature>
<dbReference type="AlphaFoldDB" id="A0A381ZDR9"/>
<accession>A0A381ZDR9</accession>
<dbReference type="InterPro" id="IPR036249">
    <property type="entry name" value="Thioredoxin-like_sf"/>
</dbReference>
<protein>
    <recommendedName>
        <fullName evidence="3">Alkyl hydroperoxide reductase subunit C/ Thiol specific antioxidant domain-containing protein</fullName>
    </recommendedName>
</protein>